<gene>
    <name evidence="1" type="ORF">PHMEG_0004738</name>
</gene>
<comment type="caution">
    <text evidence="1">The sequence shown here is derived from an EMBL/GenBank/DDBJ whole genome shotgun (WGS) entry which is preliminary data.</text>
</comment>
<reference evidence="2" key="1">
    <citation type="submission" date="2017-03" db="EMBL/GenBank/DDBJ databases">
        <title>Phytopthora megakarya and P. palmivora, two closely related causual agents of cacao black pod achieved similar genome size and gene model numbers by different mechanisms.</title>
        <authorList>
            <person name="Ali S."/>
            <person name="Shao J."/>
            <person name="Larry D.J."/>
            <person name="Kronmiller B."/>
            <person name="Shen D."/>
            <person name="Strem M.D."/>
            <person name="Melnick R.L."/>
            <person name="Guiltinan M.J."/>
            <person name="Tyler B.M."/>
            <person name="Meinhardt L.W."/>
            <person name="Bailey B.A."/>
        </authorList>
    </citation>
    <scope>NUCLEOTIDE SEQUENCE [LARGE SCALE GENOMIC DNA]</scope>
    <source>
        <strain evidence="2">zdho120</strain>
    </source>
</reference>
<accession>A0A225WT59</accession>
<protein>
    <submittedName>
        <fullName evidence="1">Cleavage induced protein</fullName>
    </submittedName>
</protein>
<dbReference type="EMBL" id="NBNE01000288">
    <property type="protein sequence ID" value="OWZ20801.1"/>
    <property type="molecule type" value="Genomic_DNA"/>
</dbReference>
<keyword evidence="2" id="KW-1185">Reference proteome</keyword>
<organism evidence="1 2">
    <name type="scientific">Phytophthora megakarya</name>
    <dbReference type="NCBI Taxonomy" id="4795"/>
    <lineage>
        <taxon>Eukaryota</taxon>
        <taxon>Sar</taxon>
        <taxon>Stramenopiles</taxon>
        <taxon>Oomycota</taxon>
        <taxon>Peronosporomycetes</taxon>
        <taxon>Peronosporales</taxon>
        <taxon>Peronosporaceae</taxon>
        <taxon>Phytophthora</taxon>
    </lineage>
</organism>
<dbReference type="SUPFAM" id="SSF56672">
    <property type="entry name" value="DNA/RNA polymerases"/>
    <property type="match status" value="1"/>
</dbReference>
<sequence>MLGGASQQVAVDPRSNITVGAVENATVGAEVATVGAEDVTDSAVKVAKDQGSPSTSDRFSINTTFTLVTSSICSPCSRSRPILGQTFPGSIAQFTRSISLDSAMAGNRSAVASQRVVMLRYSGPGSLPRNTEPPRYQLDRNKQAAYSEFIRRSGTTLANFIRILRGESPSDPNPNKALREPAEVSSSPSCRFASHWVEIVQHGVILEWRAIPNPQVTPPPNHGSARGVLNALVKDIPKGQDEDRYLVLDIDLIAILDGVYCSPFGEVPKCDKPLSKDARIIHDLSFPAGRSVNDCTIPKDEIDIRYDGARAIVSRIQDVDHNFPGMACMMSGDVRGAFRHIPIHADHCCKFAGTIPELRVLVVDLCCPFGWRNSPASYAIARGAINHLYSSSQPSWPDQPTCGASPFDGKMWCNDHNCVNRT</sequence>
<dbReference type="Proteomes" id="UP000198211">
    <property type="component" value="Unassembled WGS sequence"/>
</dbReference>
<dbReference type="AlphaFoldDB" id="A0A225WT59"/>
<evidence type="ECO:0000313" key="2">
    <source>
        <dbReference type="Proteomes" id="UP000198211"/>
    </source>
</evidence>
<dbReference type="InterPro" id="IPR043502">
    <property type="entry name" value="DNA/RNA_pol_sf"/>
</dbReference>
<name>A0A225WT59_9STRA</name>
<proteinExistence type="predicted"/>
<evidence type="ECO:0000313" key="1">
    <source>
        <dbReference type="EMBL" id="OWZ20801.1"/>
    </source>
</evidence>
<dbReference type="OrthoDB" id="125279at2759"/>